<accession>A0A6G8PVW1</accession>
<dbReference type="RefSeq" id="WP_166396000.1">
    <property type="nucleotide sequence ID" value="NZ_CP045121.1"/>
</dbReference>
<dbReference type="KEGG" id="rmar:GBA65_07105"/>
<organism evidence="2 3">
    <name type="scientific">Rubrobacter marinus</name>
    <dbReference type="NCBI Taxonomy" id="2653852"/>
    <lineage>
        <taxon>Bacteria</taxon>
        <taxon>Bacillati</taxon>
        <taxon>Actinomycetota</taxon>
        <taxon>Rubrobacteria</taxon>
        <taxon>Rubrobacterales</taxon>
        <taxon>Rubrobacteraceae</taxon>
        <taxon>Rubrobacter</taxon>
    </lineage>
</organism>
<evidence type="ECO:0000313" key="2">
    <source>
        <dbReference type="EMBL" id="QIN78323.1"/>
    </source>
</evidence>
<dbReference type="AlphaFoldDB" id="A0A6G8PVW1"/>
<gene>
    <name evidence="2" type="ORF">GBA65_07105</name>
</gene>
<dbReference type="EMBL" id="CP045121">
    <property type="protein sequence ID" value="QIN78323.1"/>
    <property type="molecule type" value="Genomic_DNA"/>
</dbReference>
<evidence type="ECO:0000256" key="1">
    <source>
        <dbReference type="SAM" id="MobiDB-lite"/>
    </source>
</evidence>
<name>A0A6G8PVW1_9ACTN</name>
<dbReference type="Proteomes" id="UP000502706">
    <property type="component" value="Chromosome"/>
</dbReference>
<reference evidence="2 3" key="1">
    <citation type="submission" date="2019-10" db="EMBL/GenBank/DDBJ databases">
        <title>Rubrobacter sp nov SCSIO 52915 isolated from a deep-sea sediment in the South China Sea.</title>
        <authorList>
            <person name="Chen R.W."/>
        </authorList>
    </citation>
    <scope>NUCLEOTIDE SEQUENCE [LARGE SCALE GENOMIC DNA]</scope>
    <source>
        <strain evidence="2 3">SCSIO 52915</strain>
    </source>
</reference>
<evidence type="ECO:0000313" key="3">
    <source>
        <dbReference type="Proteomes" id="UP000502706"/>
    </source>
</evidence>
<sequence length="233" mass="24890">MPGFSEDTENGRFKFTLTGDYLLIPYHDARGRVTTIEGRCVGEPPEGMGKYVSLRRAGNHLYLFPGHRPEDTLAVCEGAMGAIVAAECGLAVGAIMGCECFRASSSLETLDGDPGDPLLELKGTDFGGRTVPYIPDADDPPNPNVLKAAPKAARWIAEPQNGRAAVALLPVGADLDEWLLSLPAGTEERRARFAALLAEANPSEEHVELSPAPPQRGTNPKPLPQGRKGPVRR</sequence>
<protein>
    <submittedName>
        <fullName evidence="2">Uncharacterized protein</fullName>
    </submittedName>
</protein>
<proteinExistence type="predicted"/>
<keyword evidence="3" id="KW-1185">Reference proteome</keyword>
<feature type="region of interest" description="Disordered" evidence="1">
    <location>
        <begin position="199"/>
        <end position="233"/>
    </location>
</feature>
<dbReference type="SUPFAM" id="SSF56731">
    <property type="entry name" value="DNA primase core"/>
    <property type="match status" value="1"/>
</dbReference>